<dbReference type="PANTHER" id="PTHR31973">
    <property type="entry name" value="POLYPROTEIN, PUTATIVE-RELATED"/>
    <property type="match status" value="1"/>
</dbReference>
<evidence type="ECO:0000259" key="1">
    <source>
        <dbReference type="Pfam" id="PF10551"/>
    </source>
</evidence>
<sequence length="290" mass="33634">MISQDHSKLDSNMIYRQIQALVQQQPSINVSVLIAEIKNRYGYTPTYRKVWTTKQKAVEAAFGNWEESYNELPRWLSALQQFVLGTIVDLETQPAYEGPYLIDGAHIYDKYKGTLLLAIAQDSNKNILPIGFAIVEGETLGAWTFFLRNLRSSVTPQQGICFISDRHESIKSAFRLLGREINAPRAYHVYCIRHISANFMSHFRNKEMQRIVVNIGKLFKTIQDFNYWYGLLRDNDEEATRWLDNIPREKWAQAFDKEGRRYDHMTTNLAECVNSVLKGTRNLPITTMVK</sequence>
<reference evidence="3" key="1">
    <citation type="submission" date="2025-08" db="UniProtKB">
        <authorList>
            <consortium name="RefSeq"/>
        </authorList>
    </citation>
    <scope>IDENTIFICATION</scope>
</reference>
<organism evidence="2 3">
    <name type="scientific">Dioscorea cayennensis subsp. rotundata</name>
    <name type="common">White Guinea yam</name>
    <name type="synonym">Dioscorea rotundata</name>
    <dbReference type="NCBI Taxonomy" id="55577"/>
    <lineage>
        <taxon>Eukaryota</taxon>
        <taxon>Viridiplantae</taxon>
        <taxon>Streptophyta</taxon>
        <taxon>Embryophyta</taxon>
        <taxon>Tracheophyta</taxon>
        <taxon>Spermatophyta</taxon>
        <taxon>Magnoliopsida</taxon>
        <taxon>Liliopsida</taxon>
        <taxon>Dioscoreales</taxon>
        <taxon>Dioscoreaceae</taxon>
        <taxon>Dioscorea</taxon>
    </lineage>
</organism>
<dbReference type="RefSeq" id="XP_039146876.1">
    <property type="nucleotide sequence ID" value="XM_039290942.1"/>
</dbReference>
<evidence type="ECO:0000313" key="2">
    <source>
        <dbReference type="Proteomes" id="UP001515500"/>
    </source>
</evidence>
<dbReference type="GeneID" id="120284146"/>
<dbReference type="PANTHER" id="PTHR31973:SF195">
    <property type="entry name" value="MUDR FAMILY TRANSPOSASE"/>
    <property type="match status" value="1"/>
</dbReference>
<gene>
    <name evidence="3" type="primary">LOC120284146</name>
</gene>
<evidence type="ECO:0000313" key="3">
    <source>
        <dbReference type="RefSeq" id="XP_039146876.1"/>
    </source>
</evidence>
<accession>A0AB40D398</accession>
<dbReference type="Proteomes" id="UP001515500">
    <property type="component" value="Chromosome 19"/>
</dbReference>
<keyword evidence="2" id="KW-1185">Reference proteome</keyword>
<dbReference type="InterPro" id="IPR018289">
    <property type="entry name" value="MULE_transposase_dom"/>
</dbReference>
<feature type="domain" description="MULE transposase" evidence="1">
    <location>
        <begin position="101"/>
        <end position="198"/>
    </location>
</feature>
<name>A0AB40D398_DIOCR</name>
<dbReference type="Pfam" id="PF10551">
    <property type="entry name" value="MULE"/>
    <property type="match status" value="1"/>
</dbReference>
<dbReference type="AlphaFoldDB" id="A0AB40D398"/>
<proteinExistence type="predicted"/>
<protein>
    <submittedName>
        <fullName evidence="3">Uncharacterized protein LOC120284146</fullName>
    </submittedName>
</protein>